<dbReference type="Proteomes" id="UP000249524">
    <property type="component" value="Unassembled WGS sequence"/>
</dbReference>
<dbReference type="InterPro" id="IPR004358">
    <property type="entry name" value="Sig_transdc_His_kin-like_C"/>
</dbReference>
<keyword evidence="7 14" id="KW-0418">Kinase</keyword>
<evidence type="ECO:0000256" key="11">
    <source>
        <dbReference type="SAM" id="Phobius"/>
    </source>
</evidence>
<reference evidence="14 15" key="1">
    <citation type="submission" date="2018-05" db="EMBL/GenBank/DDBJ databases">
        <authorList>
            <person name="Lanie J.A."/>
            <person name="Ng W.-L."/>
            <person name="Kazmierczak K.M."/>
            <person name="Andrzejewski T.M."/>
            <person name="Davidsen T.M."/>
            <person name="Wayne K.J."/>
            <person name="Tettelin H."/>
            <person name="Glass J.I."/>
            <person name="Rusch D."/>
            <person name="Podicherti R."/>
            <person name="Tsui H.-C.T."/>
            <person name="Winkler M.E."/>
        </authorList>
    </citation>
    <scope>NUCLEOTIDE SEQUENCE [LARGE SCALE GENOMIC DNA]</scope>
    <source>
        <strain evidence="14 15">BUT-10</strain>
    </source>
</reference>
<evidence type="ECO:0000256" key="4">
    <source>
        <dbReference type="ARBA" id="ARBA00022553"/>
    </source>
</evidence>
<keyword evidence="4" id="KW-0597">Phosphoprotein</keyword>
<keyword evidence="6 11" id="KW-0812">Transmembrane</keyword>
<evidence type="ECO:0000313" key="15">
    <source>
        <dbReference type="Proteomes" id="UP000249524"/>
    </source>
</evidence>
<feature type="domain" description="Histidine kinase" evidence="12">
    <location>
        <begin position="243"/>
        <end position="451"/>
    </location>
</feature>
<dbReference type="Pfam" id="PF00672">
    <property type="entry name" value="HAMP"/>
    <property type="match status" value="1"/>
</dbReference>
<dbReference type="EC" id="2.7.13.3" evidence="3"/>
<comment type="catalytic activity">
    <reaction evidence="1">
        <text>ATP + protein L-histidine = ADP + protein N-phospho-L-histidine.</text>
        <dbReference type="EC" id="2.7.13.3"/>
    </reaction>
</comment>
<dbReference type="GO" id="GO:0000155">
    <property type="term" value="F:phosphorelay sensor kinase activity"/>
    <property type="evidence" value="ECO:0007669"/>
    <property type="project" value="InterPro"/>
</dbReference>
<dbReference type="InterPro" id="IPR050428">
    <property type="entry name" value="TCS_sensor_his_kinase"/>
</dbReference>
<comment type="subcellular location">
    <subcellularLocation>
        <location evidence="2">Membrane</location>
    </subcellularLocation>
</comment>
<protein>
    <recommendedName>
        <fullName evidence="3">histidine kinase</fullName>
        <ecNumber evidence="3">2.7.13.3</ecNumber>
    </recommendedName>
</protein>
<organism evidence="14 15">
    <name type="scientific">Phenylobacterium kunshanense</name>
    <dbReference type="NCBI Taxonomy" id="1445034"/>
    <lineage>
        <taxon>Bacteria</taxon>
        <taxon>Pseudomonadati</taxon>
        <taxon>Pseudomonadota</taxon>
        <taxon>Alphaproteobacteria</taxon>
        <taxon>Caulobacterales</taxon>
        <taxon>Caulobacteraceae</taxon>
        <taxon>Phenylobacterium</taxon>
    </lineage>
</organism>
<evidence type="ECO:0000256" key="2">
    <source>
        <dbReference type="ARBA" id="ARBA00004370"/>
    </source>
</evidence>
<dbReference type="PROSITE" id="PS50109">
    <property type="entry name" value="HIS_KIN"/>
    <property type="match status" value="1"/>
</dbReference>
<dbReference type="Gene3D" id="6.10.340.10">
    <property type="match status" value="1"/>
</dbReference>
<dbReference type="RefSeq" id="WP_111274568.1">
    <property type="nucleotide sequence ID" value="NZ_QFYS01000001.1"/>
</dbReference>
<dbReference type="PANTHER" id="PTHR45436">
    <property type="entry name" value="SENSOR HISTIDINE KINASE YKOH"/>
    <property type="match status" value="1"/>
</dbReference>
<evidence type="ECO:0000256" key="3">
    <source>
        <dbReference type="ARBA" id="ARBA00012438"/>
    </source>
</evidence>
<evidence type="ECO:0000259" key="12">
    <source>
        <dbReference type="PROSITE" id="PS50109"/>
    </source>
</evidence>
<dbReference type="Gene3D" id="1.10.287.130">
    <property type="match status" value="1"/>
</dbReference>
<dbReference type="InterPro" id="IPR005467">
    <property type="entry name" value="His_kinase_dom"/>
</dbReference>
<dbReference type="CDD" id="cd00075">
    <property type="entry name" value="HATPase"/>
    <property type="match status" value="1"/>
</dbReference>
<keyword evidence="5" id="KW-0808">Transferase</keyword>
<comment type="caution">
    <text evidence="14">The sequence shown here is derived from an EMBL/GenBank/DDBJ whole genome shotgun (WGS) entry which is preliminary data.</text>
</comment>
<dbReference type="SMART" id="SM00388">
    <property type="entry name" value="HisKA"/>
    <property type="match status" value="1"/>
</dbReference>
<feature type="transmembrane region" description="Helical" evidence="11">
    <location>
        <begin position="12"/>
        <end position="32"/>
    </location>
</feature>
<evidence type="ECO:0000256" key="5">
    <source>
        <dbReference type="ARBA" id="ARBA00022679"/>
    </source>
</evidence>
<dbReference type="Pfam" id="PF00512">
    <property type="entry name" value="HisKA"/>
    <property type="match status" value="1"/>
</dbReference>
<dbReference type="InterPro" id="IPR036097">
    <property type="entry name" value="HisK_dim/P_sf"/>
</dbReference>
<keyword evidence="9" id="KW-0902">Two-component regulatory system</keyword>
<evidence type="ECO:0000256" key="8">
    <source>
        <dbReference type="ARBA" id="ARBA00022989"/>
    </source>
</evidence>
<dbReference type="InterPro" id="IPR003660">
    <property type="entry name" value="HAMP_dom"/>
</dbReference>
<gene>
    <name evidence="14" type="ORF">DJ019_03465</name>
</gene>
<dbReference type="Gene3D" id="3.30.565.10">
    <property type="entry name" value="Histidine kinase-like ATPase, C-terminal domain"/>
    <property type="match status" value="1"/>
</dbReference>
<dbReference type="OrthoDB" id="9815202at2"/>
<feature type="transmembrane region" description="Helical" evidence="11">
    <location>
        <begin position="161"/>
        <end position="184"/>
    </location>
</feature>
<dbReference type="CDD" id="cd00082">
    <property type="entry name" value="HisKA"/>
    <property type="match status" value="1"/>
</dbReference>
<dbReference type="SMART" id="SM00387">
    <property type="entry name" value="HATPase_c"/>
    <property type="match status" value="1"/>
</dbReference>
<evidence type="ECO:0000256" key="1">
    <source>
        <dbReference type="ARBA" id="ARBA00000085"/>
    </source>
</evidence>
<name>A0A328BPV1_9CAUL</name>
<proteinExistence type="predicted"/>
<evidence type="ECO:0000256" key="10">
    <source>
        <dbReference type="ARBA" id="ARBA00023136"/>
    </source>
</evidence>
<evidence type="ECO:0000313" key="14">
    <source>
        <dbReference type="EMBL" id="RAK69077.1"/>
    </source>
</evidence>
<dbReference type="EMBL" id="QFYS01000001">
    <property type="protein sequence ID" value="RAK69077.1"/>
    <property type="molecule type" value="Genomic_DNA"/>
</dbReference>
<dbReference type="SUPFAM" id="SSF158472">
    <property type="entry name" value="HAMP domain-like"/>
    <property type="match status" value="1"/>
</dbReference>
<dbReference type="CDD" id="cd06225">
    <property type="entry name" value="HAMP"/>
    <property type="match status" value="1"/>
</dbReference>
<keyword evidence="15" id="KW-1185">Reference proteome</keyword>
<dbReference type="InterPro" id="IPR036890">
    <property type="entry name" value="HATPase_C_sf"/>
</dbReference>
<dbReference type="InterPro" id="IPR003661">
    <property type="entry name" value="HisK_dim/P_dom"/>
</dbReference>
<evidence type="ECO:0000259" key="13">
    <source>
        <dbReference type="PROSITE" id="PS50885"/>
    </source>
</evidence>
<keyword evidence="8 11" id="KW-1133">Transmembrane helix</keyword>
<dbReference type="SMART" id="SM00304">
    <property type="entry name" value="HAMP"/>
    <property type="match status" value="1"/>
</dbReference>
<dbReference type="SUPFAM" id="SSF47384">
    <property type="entry name" value="Homodimeric domain of signal transducing histidine kinase"/>
    <property type="match status" value="1"/>
</dbReference>
<evidence type="ECO:0000256" key="6">
    <source>
        <dbReference type="ARBA" id="ARBA00022692"/>
    </source>
</evidence>
<evidence type="ECO:0000256" key="7">
    <source>
        <dbReference type="ARBA" id="ARBA00022777"/>
    </source>
</evidence>
<dbReference type="PROSITE" id="PS50885">
    <property type="entry name" value="HAMP"/>
    <property type="match status" value="1"/>
</dbReference>
<dbReference type="GO" id="GO:0005886">
    <property type="term" value="C:plasma membrane"/>
    <property type="evidence" value="ECO:0007669"/>
    <property type="project" value="TreeGrafter"/>
</dbReference>
<dbReference type="PRINTS" id="PR00344">
    <property type="entry name" value="BCTRLSENSOR"/>
</dbReference>
<dbReference type="AlphaFoldDB" id="A0A328BPV1"/>
<dbReference type="Pfam" id="PF02518">
    <property type="entry name" value="HATPase_c"/>
    <property type="match status" value="1"/>
</dbReference>
<feature type="domain" description="HAMP" evidence="13">
    <location>
        <begin position="182"/>
        <end position="235"/>
    </location>
</feature>
<dbReference type="InterPro" id="IPR003594">
    <property type="entry name" value="HATPase_dom"/>
</dbReference>
<evidence type="ECO:0000256" key="9">
    <source>
        <dbReference type="ARBA" id="ARBA00023012"/>
    </source>
</evidence>
<accession>A0A328BPV1</accession>
<dbReference type="SUPFAM" id="SSF55874">
    <property type="entry name" value="ATPase domain of HSP90 chaperone/DNA topoisomerase II/histidine kinase"/>
    <property type="match status" value="1"/>
</dbReference>
<dbReference type="PANTHER" id="PTHR45436:SF8">
    <property type="entry name" value="HISTIDINE KINASE"/>
    <property type="match status" value="1"/>
</dbReference>
<sequence length="451" mass="48958">MIPRNPLRSLTFRLTLVYMALFYASVGLMLAVSYTGGVWRPLQDVERQVRQESDQLVRIYEAKGRDELIRALERRAKTSQGRLPYHVLVAPGGAVVAANLIDWPMVAGPEWQRYEFGTYARGAEEEHEAVVRDLRLSGGYRLLVGLDTEDLDEREDLIMEALSWGTGMTLALGVLGGVVMTFAISQRLESINRAARAVIGGDLSGRVALRGSGDDFDQLAATLNEMLGRIEGLVASISRVSDNIAHELRTPLTRLRAELEELAAAGDPEEGRRRTAAALEEADRLQSMFEALLRIARLQSGPALPMQQVDLSGLLEDAADLHAPAAEDRGQTLTVEAPVGLRVPGDRDLIFQMVSNLLDNAVKYAPPGGAVRLKARRAGGEVLVSVSDNGPGVPAAERARIFERFYRSRADSDGFGLGLSLVAAAADRLGAHIETADAEPGLSVTVRFRKG</sequence>
<keyword evidence="10 11" id="KW-0472">Membrane</keyword>